<sequence>MTNSRVRGPQSPTAPDPAPPVARVPVVDTAAARRRSETLRTAVAESAGTSSAASDAVRTALTGRLAAVRPQVVAPYPDGDASFAADEPVLAPGVTAASPEAALATVLRSPARGLQPGLNGTGTTASAVPAKSPEWTRHLLYRTTFGPRPADFALVDRLGFNGWIDHQLNPATPAGADAVKVGQAMPLAWLPITATRAAIDQYSWDAAWQTSAATAGLQLFSNRQLYEIVVDVMSNLLNVTTPGEKAWDSAGDFQTTVIRRHAFGRYSDMLVAAGRHPAMLSYLDNVWSNKESVNENYGRELLELHTVGVGSGYTEADVRHSAYVMSGRSMNFDWGGDPLPGTFRYRPEWHWTGPIKIMSFRHANSTAAGGLEAGDAYLNYLARHLGTAKRVSRALAVRFVTDNPSAAFVERLANVYRTSGTSITAVLRAIFSSTEFWSSRRQKPRRPLEDVIGSARALDLPAGTDLATLRDGLGTLSWWLSQLNHQPLSWQPPNGYPDVTAAWQSASGMISRWNLHRALANGWWQLKPSQALSAKYPTAGRRYAVWLDDIALGVLGRRLTGTHRMALFRYLRTVLELDDTITLSSTMPEWANWLSGTMAAFVLDGPEWMIR</sequence>
<evidence type="ECO:0000256" key="1">
    <source>
        <dbReference type="SAM" id="MobiDB-lite"/>
    </source>
</evidence>
<organism evidence="2">
    <name type="scientific">Nakamurella sp. A5-74</name>
    <dbReference type="NCBI Taxonomy" id="3158264"/>
    <lineage>
        <taxon>Bacteria</taxon>
        <taxon>Bacillati</taxon>
        <taxon>Actinomycetota</taxon>
        <taxon>Actinomycetes</taxon>
        <taxon>Nakamurellales</taxon>
        <taxon>Nakamurellaceae</taxon>
        <taxon>Nakamurella</taxon>
    </lineage>
</organism>
<reference evidence="2" key="1">
    <citation type="submission" date="2024-05" db="EMBL/GenBank/DDBJ databases">
        <authorList>
            <person name="Cai S.Y."/>
            <person name="Jin L.M."/>
            <person name="Li H.R."/>
        </authorList>
    </citation>
    <scope>NUCLEOTIDE SEQUENCE</scope>
    <source>
        <strain evidence="2">A5-74</strain>
    </source>
</reference>
<dbReference type="EMBL" id="CP159218">
    <property type="protein sequence ID" value="XCG64878.1"/>
    <property type="molecule type" value="Genomic_DNA"/>
</dbReference>
<evidence type="ECO:0000313" key="2">
    <source>
        <dbReference type="EMBL" id="XCG64878.1"/>
    </source>
</evidence>
<dbReference type="Pfam" id="PF08811">
    <property type="entry name" value="DUF1800"/>
    <property type="match status" value="1"/>
</dbReference>
<dbReference type="AlphaFoldDB" id="A0AAU8DRE9"/>
<feature type="region of interest" description="Disordered" evidence="1">
    <location>
        <begin position="1"/>
        <end position="23"/>
    </location>
</feature>
<name>A0AAU8DRE9_9ACTN</name>
<proteinExistence type="predicted"/>
<accession>A0AAU8DRE9</accession>
<dbReference type="RefSeq" id="WP_353650490.1">
    <property type="nucleotide sequence ID" value="NZ_CP159218.1"/>
</dbReference>
<protein>
    <submittedName>
        <fullName evidence="2">DUF1800 family protein</fullName>
    </submittedName>
</protein>
<feature type="compositionally biased region" description="Pro residues" evidence="1">
    <location>
        <begin position="12"/>
        <end position="22"/>
    </location>
</feature>
<dbReference type="InterPro" id="IPR014917">
    <property type="entry name" value="DUF1800"/>
</dbReference>
<gene>
    <name evidence="2" type="ORF">ABLG96_06090</name>
</gene>